<dbReference type="InterPro" id="IPR036196">
    <property type="entry name" value="Ptyr_pPase_sf"/>
</dbReference>
<keyword evidence="2" id="KW-0378">Hydrolase</keyword>
<reference evidence="5" key="1">
    <citation type="submission" date="2018-05" db="EMBL/GenBank/DDBJ databases">
        <authorList>
            <person name="Lanie J.A."/>
            <person name="Ng W.-L."/>
            <person name="Kazmierczak K.M."/>
            <person name="Andrzejewski T.M."/>
            <person name="Davidsen T.M."/>
            <person name="Wayne K.J."/>
            <person name="Tettelin H."/>
            <person name="Glass J.I."/>
            <person name="Rusch D."/>
            <person name="Podicherti R."/>
            <person name="Tsui H.-C.T."/>
            <person name="Winkler M.E."/>
        </authorList>
    </citation>
    <scope>NUCLEOTIDE SEQUENCE</scope>
</reference>
<dbReference type="PANTHER" id="PTHR11717">
    <property type="entry name" value="LOW MOLECULAR WEIGHT PROTEIN TYROSINE PHOSPHATASE"/>
    <property type="match status" value="1"/>
</dbReference>
<organism evidence="5">
    <name type="scientific">marine metagenome</name>
    <dbReference type="NCBI Taxonomy" id="408172"/>
    <lineage>
        <taxon>unclassified sequences</taxon>
        <taxon>metagenomes</taxon>
        <taxon>ecological metagenomes</taxon>
    </lineage>
</organism>
<evidence type="ECO:0000256" key="2">
    <source>
        <dbReference type="ARBA" id="ARBA00022801"/>
    </source>
</evidence>
<keyword evidence="3" id="KW-0904">Protein phosphatase</keyword>
<dbReference type="InterPro" id="IPR050438">
    <property type="entry name" value="LMW_PTPase"/>
</dbReference>
<gene>
    <name evidence="5" type="ORF">METZ01_LOCUS91432</name>
</gene>
<dbReference type="PANTHER" id="PTHR11717:SF31">
    <property type="entry name" value="LOW MOLECULAR WEIGHT PROTEIN-TYROSINE-PHOSPHATASE ETP-RELATED"/>
    <property type="match status" value="1"/>
</dbReference>
<evidence type="ECO:0000313" key="5">
    <source>
        <dbReference type="EMBL" id="SVA38578.1"/>
    </source>
</evidence>
<evidence type="ECO:0000256" key="3">
    <source>
        <dbReference type="ARBA" id="ARBA00022912"/>
    </source>
</evidence>
<dbReference type="GO" id="GO:0004725">
    <property type="term" value="F:protein tyrosine phosphatase activity"/>
    <property type="evidence" value="ECO:0007669"/>
    <property type="project" value="InterPro"/>
</dbReference>
<dbReference type="SUPFAM" id="SSF52788">
    <property type="entry name" value="Phosphotyrosine protein phosphatases I"/>
    <property type="match status" value="1"/>
</dbReference>
<dbReference type="InterPro" id="IPR023485">
    <property type="entry name" value="Ptyr_pPase"/>
</dbReference>
<evidence type="ECO:0000259" key="4">
    <source>
        <dbReference type="SMART" id="SM00226"/>
    </source>
</evidence>
<accession>A0A381VFN0</accession>
<dbReference type="Pfam" id="PF01451">
    <property type="entry name" value="LMWPc"/>
    <property type="match status" value="1"/>
</dbReference>
<proteinExistence type="inferred from homology"/>
<dbReference type="PRINTS" id="PR00719">
    <property type="entry name" value="LMWPTPASE"/>
</dbReference>
<sequence>MILFVCTGNICRSPMGEALLRHSLTAAGADHPVASAGTHAMDGGPATGHGIEVLRDRGIDLTGHLSRHLNAEIVDGADLIVAMTRQHEAVVGRLDPMARGRTFLAGEVARLGGQVGPPADDEGLRDWAARLDGARGGHMTTGRVADEVADPYGENRDAYQQTANRLDGLCSALTRLLSPPA</sequence>
<evidence type="ECO:0000256" key="1">
    <source>
        <dbReference type="ARBA" id="ARBA00011063"/>
    </source>
</evidence>
<dbReference type="SMART" id="SM00226">
    <property type="entry name" value="LMWPc"/>
    <property type="match status" value="1"/>
</dbReference>
<dbReference type="EMBL" id="UINC01008577">
    <property type="protein sequence ID" value="SVA38578.1"/>
    <property type="molecule type" value="Genomic_DNA"/>
</dbReference>
<name>A0A381VFN0_9ZZZZ</name>
<dbReference type="AlphaFoldDB" id="A0A381VFN0"/>
<dbReference type="Gene3D" id="3.40.50.2300">
    <property type="match status" value="1"/>
</dbReference>
<feature type="domain" description="Phosphotyrosine protein phosphatase I" evidence="4">
    <location>
        <begin position="2"/>
        <end position="176"/>
    </location>
</feature>
<comment type="similarity">
    <text evidence="1">Belongs to the low molecular weight phosphotyrosine protein phosphatase family.</text>
</comment>
<dbReference type="InterPro" id="IPR017867">
    <property type="entry name" value="Tyr_phospatase_low_mol_wt"/>
</dbReference>
<protein>
    <recommendedName>
        <fullName evidence="4">Phosphotyrosine protein phosphatase I domain-containing protein</fullName>
    </recommendedName>
</protein>